<name>A0ABW2A6V9_9GAMM</name>
<keyword evidence="2" id="KW-1185">Reference proteome</keyword>
<comment type="caution">
    <text evidence="1">The sequence shown here is derived from an EMBL/GenBank/DDBJ whole genome shotgun (WGS) entry which is preliminary data.</text>
</comment>
<gene>
    <name evidence="1" type="ORF">ACFQDL_25870</name>
</gene>
<dbReference type="EMBL" id="JBHSWE010000001">
    <property type="protein sequence ID" value="MFC6673131.1"/>
    <property type="molecule type" value="Genomic_DNA"/>
</dbReference>
<evidence type="ECO:0000313" key="2">
    <source>
        <dbReference type="Proteomes" id="UP001596422"/>
    </source>
</evidence>
<dbReference type="Proteomes" id="UP001596422">
    <property type="component" value="Unassembled WGS sequence"/>
</dbReference>
<dbReference type="RefSeq" id="WP_379911522.1">
    <property type="nucleotide sequence ID" value="NZ_JBHSWE010000001.1"/>
</dbReference>
<organism evidence="1 2">
    <name type="scientific">Marinobacterium aestuariivivens</name>
    <dbReference type="NCBI Taxonomy" id="1698799"/>
    <lineage>
        <taxon>Bacteria</taxon>
        <taxon>Pseudomonadati</taxon>
        <taxon>Pseudomonadota</taxon>
        <taxon>Gammaproteobacteria</taxon>
        <taxon>Oceanospirillales</taxon>
        <taxon>Oceanospirillaceae</taxon>
        <taxon>Marinobacterium</taxon>
    </lineage>
</organism>
<sequence>MTCALSIDLNKQSPAAHACRGIAADSWWVYRHEIGVNGQPLPWGRVVHYCRSEVAAKRWIRDAETSVRADLPL</sequence>
<accession>A0ABW2A6V9</accession>
<protein>
    <submittedName>
        <fullName evidence="1">Uncharacterized protein</fullName>
    </submittedName>
</protein>
<evidence type="ECO:0000313" key="1">
    <source>
        <dbReference type="EMBL" id="MFC6673131.1"/>
    </source>
</evidence>
<reference evidence="2" key="1">
    <citation type="journal article" date="2019" name="Int. J. Syst. Evol. Microbiol.">
        <title>The Global Catalogue of Microorganisms (GCM) 10K type strain sequencing project: providing services to taxonomists for standard genome sequencing and annotation.</title>
        <authorList>
            <consortium name="The Broad Institute Genomics Platform"/>
            <consortium name="The Broad Institute Genome Sequencing Center for Infectious Disease"/>
            <person name="Wu L."/>
            <person name="Ma J."/>
        </authorList>
    </citation>
    <scope>NUCLEOTIDE SEQUENCE [LARGE SCALE GENOMIC DNA]</scope>
    <source>
        <strain evidence="2">NBRC 111756</strain>
    </source>
</reference>
<proteinExistence type="predicted"/>